<evidence type="ECO:0000313" key="6">
    <source>
        <dbReference type="EMBL" id="KAG2393385.1"/>
    </source>
</evidence>
<dbReference type="InterPro" id="IPR013783">
    <property type="entry name" value="Ig-like_fold"/>
</dbReference>
<feature type="compositionally biased region" description="Basic and acidic residues" evidence="4">
    <location>
        <begin position="432"/>
        <end position="442"/>
    </location>
</feature>
<dbReference type="Gene3D" id="2.60.40.10">
    <property type="entry name" value="Immunoglobulins"/>
    <property type="match status" value="1"/>
</dbReference>
<feature type="region of interest" description="Disordered" evidence="4">
    <location>
        <begin position="425"/>
        <end position="468"/>
    </location>
</feature>
<dbReference type="PANTHER" id="PTHR24201">
    <property type="entry name" value="ANK_REP_REGION DOMAIN-CONTAINING PROTEIN"/>
    <property type="match status" value="1"/>
</dbReference>
<dbReference type="InterPro" id="IPR002110">
    <property type="entry name" value="Ankyrin_rpt"/>
</dbReference>
<dbReference type="PANTHER" id="PTHR24201:SF16">
    <property type="entry name" value="ANKYRIN-1-LIKE-RELATED"/>
    <property type="match status" value="1"/>
</dbReference>
<name>A0AA88KXQ8_NAELO</name>
<gene>
    <name evidence="6" type="ORF">C9374_006916</name>
</gene>
<accession>A0AA88KXQ8</accession>
<dbReference type="SMART" id="SM00248">
    <property type="entry name" value="ANK"/>
    <property type="match status" value="3"/>
</dbReference>
<evidence type="ECO:0000256" key="3">
    <source>
        <dbReference type="PROSITE-ProRule" id="PRU00023"/>
    </source>
</evidence>
<keyword evidence="1" id="KW-0677">Repeat</keyword>
<dbReference type="Pfam" id="PF01833">
    <property type="entry name" value="TIG"/>
    <property type="match status" value="1"/>
</dbReference>
<evidence type="ECO:0000256" key="1">
    <source>
        <dbReference type="ARBA" id="ARBA00022737"/>
    </source>
</evidence>
<comment type="caution">
    <text evidence="6">The sequence shown here is derived from an EMBL/GenBank/DDBJ whole genome shotgun (WGS) entry which is preliminary data.</text>
</comment>
<dbReference type="Gene3D" id="1.25.40.20">
    <property type="entry name" value="Ankyrin repeat-containing domain"/>
    <property type="match status" value="1"/>
</dbReference>
<dbReference type="PROSITE" id="PS50297">
    <property type="entry name" value="ANK_REP_REGION"/>
    <property type="match status" value="1"/>
</dbReference>
<protein>
    <recommendedName>
        <fullName evidence="5">IPT/TIG domain-containing protein</fullName>
    </recommendedName>
</protein>
<sequence length="944" mass="105527">MQKEDHQQQQRPTVLVVPSTTVGNHTNVFHLTEESQQQQHSTSSIPFIYQTTDNIDELFQIVQQPINFDDMSIIEQQLKSLNTTNTTMYNSNNYNHPLFNPLQYPLQQRSHMNVTNNTNISQQQDSGDDFLDIIEGNLFSEQQQQQPSTTTSHPTQAYHQNHIINFPTFTIPTSTSTIIPTSYLSMNGTTTTTLIRPPHLNNTPSPNMTNQSPFSGYIQANTNGSIKHTPNEQFASAVNIINELPSSPHDSSVSALSPQGNTILTTPSPQGSWDRFTFTSSQVPDLIKLVEGFNKPVKEKQIGGRDNTRHPLPNQVVELDVSKLPPGSNPSVISVRPVVMGVDRITRKTNRLAVLNEKPFVRVSTQPMERWIVVFDDIIIQFASHNNGQKLSLKFELLDAEKKVVCSIDSYGFETITKRGLEKIKERKKAKESKETNKDTTPKRKRGSDTEEDEEDGNEPTVEHVSPPYGFVSGGSLVKVIGTGFVSTPVSKCVVKFGERDAREIHTVKRNYIVCETPESDKTGIVDVSVKMGEDFIQSSAKFQYIDPNNPADLQIMIQHMLGSQNNINSNQFADASTFSNKCYDQSLFYSGKVTDECGFTVLHHATARGLFELCQYLVANSVCNIDAQDNFGRTALHWAVYASEVLVALYLVNNGASLCTKDEVGDNLLHIACRYASADFVKSFMSTLLKYDDNQFTNTSNISLLLSSTNNDGDTPLDLLRSMEQDDEVIELISVLERLTEACSARLSQIRVICSLKDILLRSGDYNGKCMTQLEGANLKISFSLQLEKDKILLLIDRSDTSIRALIRYEQVAFLILNKPQSQAEITLSSKPTLEVKDQFGNWTSLENHPYLSCSCFHLQATHSSLLDDVNKFISDNSLLFSFQHMVFSYRSPTNTHTAPVDKKSETVSKTSSNVDKFAEINKLSPTANVATTNNTSNQNMIQ</sequence>
<keyword evidence="7" id="KW-1185">Reference proteome</keyword>
<dbReference type="CDD" id="cd00102">
    <property type="entry name" value="IPT"/>
    <property type="match status" value="1"/>
</dbReference>
<proteinExistence type="predicted"/>
<dbReference type="InterPro" id="IPR014756">
    <property type="entry name" value="Ig_E-set"/>
</dbReference>
<dbReference type="InterPro" id="IPR050776">
    <property type="entry name" value="Ank_Repeat/CDKN_Inhibitor"/>
</dbReference>
<dbReference type="Pfam" id="PF12796">
    <property type="entry name" value="Ank_2"/>
    <property type="match status" value="1"/>
</dbReference>
<organism evidence="6 7">
    <name type="scientific">Naegleria lovaniensis</name>
    <name type="common">Amoeba</name>
    <dbReference type="NCBI Taxonomy" id="51637"/>
    <lineage>
        <taxon>Eukaryota</taxon>
        <taxon>Discoba</taxon>
        <taxon>Heterolobosea</taxon>
        <taxon>Tetramitia</taxon>
        <taxon>Eutetramitia</taxon>
        <taxon>Vahlkampfiidae</taxon>
        <taxon>Naegleria</taxon>
    </lineage>
</organism>
<feature type="repeat" description="ANK" evidence="3">
    <location>
        <begin position="632"/>
        <end position="664"/>
    </location>
</feature>
<dbReference type="GO" id="GO:0005634">
    <property type="term" value="C:nucleus"/>
    <property type="evidence" value="ECO:0007669"/>
    <property type="project" value="TreeGrafter"/>
</dbReference>
<evidence type="ECO:0000259" key="5">
    <source>
        <dbReference type="SMART" id="SM00429"/>
    </source>
</evidence>
<dbReference type="AlphaFoldDB" id="A0AA88KXQ8"/>
<dbReference type="RefSeq" id="XP_044555279.1">
    <property type="nucleotide sequence ID" value="XM_044696829.1"/>
</dbReference>
<dbReference type="InterPro" id="IPR002909">
    <property type="entry name" value="IPT_dom"/>
</dbReference>
<dbReference type="SMART" id="SM00429">
    <property type="entry name" value="IPT"/>
    <property type="match status" value="1"/>
</dbReference>
<evidence type="ECO:0000256" key="4">
    <source>
        <dbReference type="SAM" id="MobiDB-lite"/>
    </source>
</evidence>
<feature type="domain" description="IPT/TIG" evidence="5">
    <location>
        <begin position="459"/>
        <end position="546"/>
    </location>
</feature>
<reference evidence="6 7" key="1">
    <citation type="journal article" date="2018" name="BMC Genomics">
        <title>The genome of Naegleria lovaniensis, the basis for a comparative approach to unravel pathogenicity factors of the human pathogenic amoeba N. fowleri.</title>
        <authorList>
            <person name="Liechti N."/>
            <person name="Schurch N."/>
            <person name="Bruggmann R."/>
            <person name="Wittwer M."/>
        </authorList>
    </citation>
    <scope>NUCLEOTIDE SEQUENCE [LARGE SCALE GENOMIC DNA]</scope>
    <source>
        <strain evidence="6 7">ATCC 30569</strain>
    </source>
</reference>
<keyword evidence="2 3" id="KW-0040">ANK repeat</keyword>
<dbReference type="PROSITE" id="PS50088">
    <property type="entry name" value="ANK_REPEAT"/>
    <property type="match status" value="1"/>
</dbReference>
<evidence type="ECO:0000256" key="2">
    <source>
        <dbReference type="ARBA" id="ARBA00023043"/>
    </source>
</evidence>
<dbReference type="InterPro" id="IPR036770">
    <property type="entry name" value="Ankyrin_rpt-contain_sf"/>
</dbReference>
<dbReference type="Proteomes" id="UP000816034">
    <property type="component" value="Unassembled WGS sequence"/>
</dbReference>
<evidence type="ECO:0000313" key="7">
    <source>
        <dbReference type="Proteomes" id="UP000816034"/>
    </source>
</evidence>
<dbReference type="SUPFAM" id="SSF48403">
    <property type="entry name" value="Ankyrin repeat"/>
    <property type="match status" value="1"/>
</dbReference>
<dbReference type="GeneID" id="68099370"/>
<dbReference type="SUPFAM" id="SSF81296">
    <property type="entry name" value="E set domains"/>
    <property type="match status" value="1"/>
</dbReference>
<dbReference type="EMBL" id="PYSW02000002">
    <property type="protein sequence ID" value="KAG2393385.1"/>
    <property type="molecule type" value="Genomic_DNA"/>
</dbReference>